<keyword evidence="2" id="KW-1133">Transmembrane helix</keyword>
<feature type="transmembrane region" description="Helical" evidence="2">
    <location>
        <begin position="52"/>
        <end position="73"/>
    </location>
</feature>
<evidence type="ECO:0000256" key="1">
    <source>
        <dbReference type="SAM" id="MobiDB-lite"/>
    </source>
</evidence>
<comment type="caution">
    <text evidence="3">The sequence shown here is derived from an EMBL/GenBank/DDBJ whole genome shotgun (WGS) entry which is preliminary data.</text>
</comment>
<evidence type="ECO:0000313" key="3">
    <source>
        <dbReference type="EMBL" id="MER6614766.1"/>
    </source>
</evidence>
<feature type="region of interest" description="Disordered" evidence="1">
    <location>
        <begin position="1"/>
        <end position="42"/>
    </location>
</feature>
<dbReference type="EMBL" id="JBEPBX010000012">
    <property type="protein sequence ID" value="MER6614766.1"/>
    <property type="molecule type" value="Genomic_DNA"/>
</dbReference>
<keyword evidence="2" id="KW-0812">Transmembrane</keyword>
<reference evidence="3 4" key="1">
    <citation type="submission" date="2024-06" db="EMBL/GenBank/DDBJ databases">
        <title>The Natural Products Discovery Center: Release of the First 8490 Sequenced Strains for Exploring Actinobacteria Biosynthetic Diversity.</title>
        <authorList>
            <person name="Kalkreuter E."/>
            <person name="Kautsar S.A."/>
            <person name="Yang D."/>
            <person name="Bader C.D."/>
            <person name="Teijaro C.N."/>
            <person name="Fluegel L."/>
            <person name="Davis C.M."/>
            <person name="Simpson J.R."/>
            <person name="Lauterbach L."/>
            <person name="Steele A.D."/>
            <person name="Gui C."/>
            <person name="Meng S."/>
            <person name="Li G."/>
            <person name="Viehrig K."/>
            <person name="Ye F."/>
            <person name="Su P."/>
            <person name="Kiefer A.F."/>
            <person name="Nichols A."/>
            <person name="Cepeda A.J."/>
            <person name="Yan W."/>
            <person name="Fan B."/>
            <person name="Jiang Y."/>
            <person name="Adhikari A."/>
            <person name="Zheng C.-J."/>
            <person name="Schuster L."/>
            <person name="Cowan T.M."/>
            <person name="Smanski M.J."/>
            <person name="Chevrette M.G."/>
            <person name="De Carvalho L.P.S."/>
            <person name="Shen B."/>
        </authorList>
    </citation>
    <scope>NUCLEOTIDE SEQUENCE [LARGE SCALE GENOMIC DNA]</scope>
    <source>
        <strain evidence="3 4">NPDC000837</strain>
    </source>
</reference>
<dbReference type="Proteomes" id="UP001445472">
    <property type="component" value="Unassembled WGS sequence"/>
</dbReference>
<evidence type="ECO:0000313" key="4">
    <source>
        <dbReference type="Proteomes" id="UP001445472"/>
    </source>
</evidence>
<protein>
    <submittedName>
        <fullName evidence="3">Uncharacterized protein</fullName>
    </submittedName>
</protein>
<evidence type="ECO:0000256" key="2">
    <source>
        <dbReference type="SAM" id="Phobius"/>
    </source>
</evidence>
<sequence>MDTQDNKVPQDTAPDIPPAPGPVAEPVVAGEQAGAAEPVGPVAPVRRRGRTALLIAAAAVLGVVAGTATGYTVQYHREPTPLPVLSQPEIRTPKPVRAGSDTTARSVSVNRWAKTDGDLRQLLLPRPKGAKKEQEAELEDLYSFATWFEEEDHMFEDLAENDFRRAATVSWSKGGKVYVDISLVQFRETTEINAERFGEGQQAYLSEDDWAGNEGESMPGSANGRTYVFDEPLREAGYEPLYNGRAVAWRGDIVMIIEYANNSGPVDEKDLKSLAKRQLERL</sequence>
<keyword evidence="4" id="KW-1185">Reference proteome</keyword>
<feature type="compositionally biased region" description="Low complexity" evidence="1">
    <location>
        <begin position="24"/>
        <end position="42"/>
    </location>
</feature>
<keyword evidence="2" id="KW-0472">Membrane</keyword>
<feature type="region of interest" description="Disordered" evidence="1">
    <location>
        <begin position="82"/>
        <end position="104"/>
    </location>
</feature>
<proteinExistence type="predicted"/>
<name>A0ABV1UVF0_9ACTN</name>
<organism evidence="3 4">
    <name type="scientific">Streptomyces xantholiticus</name>
    <dbReference type="NCBI Taxonomy" id="68285"/>
    <lineage>
        <taxon>Bacteria</taxon>
        <taxon>Bacillati</taxon>
        <taxon>Actinomycetota</taxon>
        <taxon>Actinomycetes</taxon>
        <taxon>Kitasatosporales</taxon>
        <taxon>Streptomycetaceae</taxon>
        <taxon>Streptomyces</taxon>
    </lineage>
</organism>
<dbReference type="RefSeq" id="WP_351976506.1">
    <property type="nucleotide sequence ID" value="NZ_JBEPBX010000012.1"/>
</dbReference>
<accession>A0ABV1UVF0</accession>
<gene>
    <name evidence="3" type="ORF">ABT276_15585</name>
</gene>